<reference evidence="3" key="1">
    <citation type="submission" date="2022-10" db="EMBL/GenBank/DDBJ databases">
        <title>The complete genomes of actinobacterial strains from the NBC collection.</title>
        <authorList>
            <person name="Joergensen T.S."/>
            <person name="Alvarez Arevalo M."/>
            <person name="Sterndorff E.B."/>
            <person name="Faurdal D."/>
            <person name="Vuksanovic O."/>
            <person name="Mourched A.-S."/>
            <person name="Charusanti P."/>
            <person name="Shaw S."/>
            <person name="Blin K."/>
            <person name="Weber T."/>
        </authorList>
    </citation>
    <scope>NUCLEOTIDE SEQUENCE</scope>
    <source>
        <strain evidence="3">NBC_00248</strain>
    </source>
</reference>
<evidence type="ECO:0000313" key="3">
    <source>
        <dbReference type="EMBL" id="WUQ14086.1"/>
    </source>
</evidence>
<evidence type="ECO:0000313" key="4">
    <source>
        <dbReference type="Proteomes" id="UP001432039"/>
    </source>
</evidence>
<protein>
    <submittedName>
        <fullName evidence="3">Colicin immunity domain-containing protein</fullName>
    </submittedName>
</protein>
<dbReference type="EMBL" id="CP108090">
    <property type="protein sequence ID" value="WUQ14086.1"/>
    <property type="molecule type" value="Genomic_DNA"/>
</dbReference>
<dbReference type="Proteomes" id="UP001432039">
    <property type="component" value="Chromosome"/>
</dbReference>
<evidence type="ECO:0000259" key="2">
    <source>
        <dbReference type="Pfam" id="PF09204"/>
    </source>
</evidence>
<dbReference type="RefSeq" id="WP_328962907.1">
    <property type="nucleotide sequence ID" value="NZ_CP108090.1"/>
</dbReference>
<feature type="domain" description="Colicin D immunity protein" evidence="2">
    <location>
        <begin position="34"/>
        <end position="107"/>
    </location>
</feature>
<feature type="region of interest" description="Disordered" evidence="1">
    <location>
        <begin position="1"/>
        <end position="26"/>
    </location>
</feature>
<sequence length="113" mass="12904">MDDKAASRLRQWRTAGEVPDGSGTGRQLDLMRRLSRAEIEPARFAKQWLDARRLALNENERLAEHLYRALNQVFYALDEYPIDPAFREDGDTTDAELLDIVNQTLERIGGTGD</sequence>
<dbReference type="Pfam" id="PF09204">
    <property type="entry name" value="Colicin_immun"/>
    <property type="match status" value="1"/>
</dbReference>
<gene>
    <name evidence="3" type="ORF">OG517_23155</name>
</gene>
<dbReference type="InterPro" id="IPR015287">
    <property type="entry name" value="Colicin_D_immunity_dom"/>
</dbReference>
<evidence type="ECO:0000256" key="1">
    <source>
        <dbReference type="SAM" id="MobiDB-lite"/>
    </source>
</evidence>
<name>A0ABZ1TFF3_STRVG</name>
<organism evidence="3 4">
    <name type="scientific">Streptomyces virginiae</name>
    <name type="common">Streptomyces cinnamonensis</name>
    <dbReference type="NCBI Taxonomy" id="1961"/>
    <lineage>
        <taxon>Bacteria</taxon>
        <taxon>Bacillati</taxon>
        <taxon>Actinomycetota</taxon>
        <taxon>Actinomycetes</taxon>
        <taxon>Kitasatosporales</taxon>
        <taxon>Streptomycetaceae</taxon>
        <taxon>Streptomyces</taxon>
    </lineage>
</organism>
<dbReference type="InterPro" id="IPR036471">
    <property type="entry name" value="Colicin_D_sf"/>
</dbReference>
<proteinExistence type="predicted"/>
<accession>A0ABZ1TFF3</accession>
<dbReference type="Gene3D" id="1.20.120.650">
    <property type="entry name" value="Colicin D"/>
    <property type="match status" value="1"/>
</dbReference>
<keyword evidence="4" id="KW-1185">Reference proteome</keyword>